<dbReference type="EMBL" id="BAAAUX010000006">
    <property type="protein sequence ID" value="GAA2781298.1"/>
    <property type="molecule type" value="Genomic_DNA"/>
</dbReference>
<protein>
    <submittedName>
        <fullName evidence="1">Uncharacterized protein</fullName>
    </submittedName>
</protein>
<keyword evidence="2" id="KW-1185">Reference proteome</keyword>
<comment type="caution">
    <text evidence="1">The sequence shown here is derived from an EMBL/GenBank/DDBJ whole genome shotgun (WGS) entry which is preliminary data.</text>
</comment>
<gene>
    <name evidence="1" type="ORF">GCM10010470_14000</name>
</gene>
<sequence>MGSGLPRPLATFAVESGHSALFGQDWGAKPLPTTSLDLVVPPGLHDLCAAYGECGAQKAGGSGRDRQ</sequence>
<reference evidence="1 2" key="1">
    <citation type="journal article" date="2019" name="Int. J. Syst. Evol. Microbiol.">
        <title>The Global Catalogue of Microorganisms (GCM) 10K type strain sequencing project: providing services to taxonomists for standard genome sequencing and annotation.</title>
        <authorList>
            <consortium name="The Broad Institute Genomics Platform"/>
            <consortium name="The Broad Institute Genome Sequencing Center for Infectious Disease"/>
            <person name="Wu L."/>
            <person name="Ma J."/>
        </authorList>
    </citation>
    <scope>NUCLEOTIDE SEQUENCE [LARGE SCALE GENOMIC DNA]</scope>
    <source>
        <strain evidence="1 2">JCM 9383</strain>
    </source>
</reference>
<dbReference type="Proteomes" id="UP001500979">
    <property type="component" value="Unassembled WGS sequence"/>
</dbReference>
<name>A0ABN3V712_9PSEU</name>
<proteinExistence type="predicted"/>
<evidence type="ECO:0000313" key="1">
    <source>
        <dbReference type="EMBL" id="GAA2781298.1"/>
    </source>
</evidence>
<evidence type="ECO:0000313" key="2">
    <source>
        <dbReference type="Proteomes" id="UP001500979"/>
    </source>
</evidence>
<accession>A0ABN3V712</accession>
<organism evidence="1 2">
    <name type="scientific">Saccharopolyspora taberi</name>
    <dbReference type="NCBI Taxonomy" id="60895"/>
    <lineage>
        <taxon>Bacteria</taxon>
        <taxon>Bacillati</taxon>
        <taxon>Actinomycetota</taxon>
        <taxon>Actinomycetes</taxon>
        <taxon>Pseudonocardiales</taxon>
        <taxon>Pseudonocardiaceae</taxon>
        <taxon>Saccharopolyspora</taxon>
    </lineage>
</organism>